<dbReference type="SUPFAM" id="SSF81891">
    <property type="entry name" value="Poly A polymerase C-terminal region-like"/>
    <property type="match status" value="1"/>
</dbReference>
<comment type="domain">
    <text evidence="12">Comprises two domains: an N-terminal domain containing the nucleotidyltransferase activity and a C-terminal HD domain associated with both phosphodiesterase and phosphatase activities.</text>
</comment>
<dbReference type="InterPro" id="IPR006674">
    <property type="entry name" value="HD_domain"/>
</dbReference>
<dbReference type="SUPFAM" id="SSF81301">
    <property type="entry name" value="Nucleotidyltransferase"/>
    <property type="match status" value="1"/>
</dbReference>
<keyword evidence="10 12" id="KW-0460">Magnesium</keyword>
<feature type="binding site" evidence="12">
    <location>
        <position position="19"/>
    </location>
    <ligand>
        <name>CTP</name>
        <dbReference type="ChEBI" id="CHEBI:37563"/>
    </ligand>
</feature>
<accession>A0ABY9TJG3</accession>
<feature type="binding site" evidence="12">
    <location>
        <position position="148"/>
    </location>
    <ligand>
        <name>CTP</name>
        <dbReference type="ChEBI" id="CHEBI:37563"/>
    </ligand>
</feature>
<reference evidence="15" key="1">
    <citation type="submission" date="2023-09" db="EMBL/GenBank/DDBJ databases">
        <authorList>
            <person name="Li S."/>
            <person name="Li X."/>
            <person name="Zhang C."/>
            <person name="Zhao Z."/>
        </authorList>
    </citation>
    <scope>NUCLEOTIDE SEQUENCE [LARGE SCALE GENOMIC DNA]</scope>
    <source>
        <strain evidence="15">SQ345</strain>
    </source>
</reference>
<dbReference type="EC" id="2.7.7.72" evidence="12"/>
<keyword evidence="3 12" id="KW-0819">tRNA processing</keyword>
<dbReference type="PANTHER" id="PTHR47545">
    <property type="entry name" value="MULTIFUNCTIONAL CCA PROTEIN"/>
    <property type="match status" value="1"/>
</dbReference>
<dbReference type="Pfam" id="PF01743">
    <property type="entry name" value="PolyA_pol"/>
    <property type="match status" value="1"/>
</dbReference>
<dbReference type="InterPro" id="IPR012006">
    <property type="entry name" value="CCA_bact"/>
</dbReference>
<protein>
    <recommendedName>
        <fullName evidence="12">Multifunctional CCA protein</fullName>
    </recommendedName>
    <domain>
        <recommendedName>
            <fullName evidence="12">CCA-adding enzyme</fullName>
            <ecNumber evidence="12">2.7.7.72</ecNumber>
        </recommendedName>
        <alternativeName>
            <fullName evidence="12">CCA tRNA nucleotidyltransferase</fullName>
        </alternativeName>
        <alternativeName>
            <fullName evidence="12">tRNA CCA-pyrophosphorylase</fullName>
        </alternativeName>
        <alternativeName>
            <fullName evidence="12">tRNA adenylyl-/cytidylyl-transferase</fullName>
        </alternativeName>
        <alternativeName>
            <fullName evidence="12">tRNA nucleotidyltransferase</fullName>
        </alternativeName>
        <alternativeName>
            <fullName evidence="12">tRNA-NT</fullName>
        </alternativeName>
    </domain>
    <domain>
        <recommendedName>
            <fullName evidence="12">2'-nucleotidase</fullName>
            <ecNumber evidence="12">3.1.3.-</ecNumber>
        </recommendedName>
    </domain>
    <domain>
        <recommendedName>
            <fullName evidence="12">2',3'-cyclic phosphodiesterase</fullName>
            <ecNumber evidence="12">3.1.4.-</ecNumber>
        </recommendedName>
    </domain>
    <domain>
        <recommendedName>
            <fullName evidence="12">Phosphatase</fullName>
        </recommendedName>
    </domain>
</protein>
<dbReference type="Pfam" id="PF01966">
    <property type="entry name" value="HD"/>
    <property type="match status" value="1"/>
</dbReference>
<evidence type="ECO:0000256" key="11">
    <source>
        <dbReference type="ARBA" id="ARBA00022884"/>
    </source>
</evidence>
<comment type="function">
    <text evidence="12">Catalyzes the addition and repair of the essential 3'-terminal CCA sequence in tRNAs without using a nucleic acid template. Adds these three nucleotides in the order of C, C, and A to the tRNA nucleotide-73, using CTP and ATP as substrates and producing inorganic pyrophosphate. tRNA 3'-terminal CCA addition is required both for tRNA processing and repair. Also involved in tRNA surveillance by mediating tandem CCA addition to generate a CCACCA at the 3' terminus of unstable tRNAs. While stable tRNAs receive only 3'-terminal CCA, unstable tRNAs are marked with CCACCA and rapidly degraded.</text>
</comment>
<feature type="binding site" evidence="12">
    <location>
        <position position="29"/>
    </location>
    <ligand>
        <name>Mg(2+)</name>
        <dbReference type="ChEBI" id="CHEBI:18420"/>
    </ligand>
</feature>
<feature type="binding site" evidence="12">
    <location>
        <position position="16"/>
    </location>
    <ligand>
        <name>CTP</name>
        <dbReference type="ChEBI" id="CHEBI:37563"/>
    </ligand>
</feature>
<evidence type="ECO:0000256" key="5">
    <source>
        <dbReference type="ARBA" id="ARBA00022723"/>
    </source>
</evidence>
<dbReference type="Pfam" id="PF12627">
    <property type="entry name" value="PolyA_pol_RNAbd"/>
    <property type="match status" value="1"/>
</dbReference>
<dbReference type="RefSeq" id="WP_348387084.1">
    <property type="nucleotide sequence ID" value="NZ_CP134146.1"/>
</dbReference>
<dbReference type="Proteomes" id="UP001248581">
    <property type="component" value="Chromosome"/>
</dbReference>
<proteinExistence type="inferred from homology"/>
<feature type="binding site" evidence="12">
    <location>
        <position position="145"/>
    </location>
    <ligand>
        <name>CTP</name>
        <dbReference type="ChEBI" id="CHEBI:37563"/>
    </ligand>
</feature>
<dbReference type="EC" id="3.1.3.-" evidence="12"/>
<dbReference type="CDD" id="cd00077">
    <property type="entry name" value="HDc"/>
    <property type="match status" value="1"/>
</dbReference>
<dbReference type="PIRSF" id="PIRSF000813">
    <property type="entry name" value="CCA_bact"/>
    <property type="match status" value="1"/>
</dbReference>
<dbReference type="GO" id="GO:0016787">
    <property type="term" value="F:hydrolase activity"/>
    <property type="evidence" value="ECO:0007669"/>
    <property type="project" value="UniProtKB-KW"/>
</dbReference>
<evidence type="ECO:0000313" key="15">
    <source>
        <dbReference type="Proteomes" id="UP001248581"/>
    </source>
</evidence>
<evidence type="ECO:0000256" key="7">
    <source>
        <dbReference type="ARBA" id="ARBA00022800"/>
    </source>
</evidence>
<evidence type="ECO:0000259" key="13">
    <source>
        <dbReference type="PROSITE" id="PS51831"/>
    </source>
</evidence>
<dbReference type="InterPro" id="IPR050124">
    <property type="entry name" value="tRNA_CCA-adding_enzyme"/>
</dbReference>
<dbReference type="Gene3D" id="3.30.460.10">
    <property type="entry name" value="Beta Polymerase, domain 2"/>
    <property type="match status" value="1"/>
</dbReference>
<feature type="binding site" evidence="12">
    <location>
        <position position="31"/>
    </location>
    <ligand>
        <name>Mg(2+)</name>
        <dbReference type="ChEBI" id="CHEBI:18420"/>
    </ligand>
</feature>
<keyword evidence="1 12" id="KW-0533">Nickel</keyword>
<organism evidence="14 15">
    <name type="scientific">Thalassotalea nanhaiensis</name>
    <dbReference type="NCBI Taxonomy" id="3065648"/>
    <lineage>
        <taxon>Bacteria</taxon>
        <taxon>Pseudomonadati</taxon>
        <taxon>Pseudomonadota</taxon>
        <taxon>Gammaproteobacteria</taxon>
        <taxon>Alteromonadales</taxon>
        <taxon>Colwelliaceae</taxon>
        <taxon>Thalassotalea</taxon>
    </lineage>
</organism>
<evidence type="ECO:0000256" key="9">
    <source>
        <dbReference type="ARBA" id="ARBA00022840"/>
    </source>
</evidence>
<feature type="domain" description="HD" evidence="13">
    <location>
        <begin position="236"/>
        <end position="337"/>
    </location>
</feature>
<comment type="subunit">
    <text evidence="12">Monomer. Can also form homodimers and oligomers.</text>
</comment>
<keyword evidence="7 12" id="KW-0692">RNA repair</keyword>
<dbReference type="CDD" id="cd05398">
    <property type="entry name" value="NT_ClassII-CCAase"/>
    <property type="match status" value="1"/>
</dbReference>
<keyword evidence="11 12" id="KW-0694">RNA-binding</keyword>
<keyword evidence="15" id="KW-1185">Reference proteome</keyword>
<keyword evidence="4 12" id="KW-0548">Nucleotidyltransferase</keyword>
<gene>
    <name evidence="12" type="primary">cca</name>
    <name evidence="14" type="ORF">RI845_15530</name>
</gene>
<dbReference type="PANTHER" id="PTHR47545:SF1">
    <property type="entry name" value="MULTIFUNCTIONAL CCA PROTEIN"/>
    <property type="match status" value="1"/>
</dbReference>
<evidence type="ECO:0000256" key="8">
    <source>
        <dbReference type="ARBA" id="ARBA00022801"/>
    </source>
</evidence>
<evidence type="ECO:0000256" key="10">
    <source>
        <dbReference type="ARBA" id="ARBA00022842"/>
    </source>
</evidence>
<keyword evidence="12" id="KW-0511">Multifunctional enzyme</keyword>
<comment type="similarity">
    <text evidence="12">Belongs to the tRNA nucleotidyltransferase/poly(A) polymerase family. Bacterial CCA-adding enzyme type 1 subfamily.</text>
</comment>
<feature type="binding site" evidence="12">
    <location>
        <position position="99"/>
    </location>
    <ligand>
        <name>CTP</name>
        <dbReference type="ChEBI" id="CHEBI:37563"/>
    </ligand>
</feature>
<keyword evidence="5 12" id="KW-0479">Metal-binding</keyword>
<evidence type="ECO:0000256" key="12">
    <source>
        <dbReference type="HAMAP-Rule" id="MF_01261"/>
    </source>
</evidence>
<keyword evidence="8 12" id="KW-0378">Hydrolase</keyword>
<dbReference type="EMBL" id="CP134146">
    <property type="protein sequence ID" value="WNC67925.1"/>
    <property type="molecule type" value="Genomic_DNA"/>
</dbReference>
<dbReference type="HAMAP" id="MF_01261">
    <property type="entry name" value="CCA_bact_type1"/>
    <property type="match status" value="1"/>
</dbReference>
<dbReference type="InterPro" id="IPR032828">
    <property type="entry name" value="PolyA_RNA-bd"/>
</dbReference>
<sequence>MTQNYTSTLNTYLVGGAVRDQLLGREIVERDYLVVGASVDKMLSLGFMQVGKDFPVFLHPDTKEEYALARTEKKQGLGYTGFVCYAEPDVTIEEDLLRRDLTVNAMAQDNHGNIIDPFNGQQDLKEKILRHVSSAFSEDPLRVLRVARFAARYHYLGFTVAGETIKLMQEMVTKGELENLTPDRVWKEFSRSLSEDNPEVFINILRETGALKVLWPDLDKLWGIPNPEAHHGEIDTGVHTLMVLQQSVKLSQDIGVRFAALTHDLGKGLTPKSKWPTHHGHEKSGLPLVENICRTLKVPNQVKRISLLVCEYHLHSHRAFELRADTILGMFNKLDVWRKPEDFELFLLSCEADCTGRLGQENTDYPQANYLRDAFHACKQISPKQFVEQGLKGKDIKDAIDKAKIAAITLVKKQKL</sequence>
<dbReference type="EC" id="3.1.4.-" evidence="12"/>
<comment type="miscellaneous">
    <text evidence="12">A single active site specifically recognizes both ATP and CTP and is responsible for their addition.</text>
</comment>
<comment type="cofactor">
    <cofactor evidence="12">
        <name>Ni(2+)</name>
        <dbReference type="ChEBI" id="CHEBI:49786"/>
    </cofactor>
    <text evidence="12">Nickel for phosphatase activity.</text>
</comment>
<keyword evidence="2 12" id="KW-0808">Transferase</keyword>
<evidence type="ECO:0000256" key="6">
    <source>
        <dbReference type="ARBA" id="ARBA00022741"/>
    </source>
</evidence>
<name>A0ABY9TJG3_9GAMM</name>
<evidence type="ECO:0000256" key="4">
    <source>
        <dbReference type="ARBA" id="ARBA00022695"/>
    </source>
</evidence>
<keyword evidence="6 12" id="KW-0547">Nucleotide-binding</keyword>
<evidence type="ECO:0000256" key="1">
    <source>
        <dbReference type="ARBA" id="ARBA00022596"/>
    </source>
</evidence>
<dbReference type="InterPro" id="IPR003607">
    <property type="entry name" value="HD/PDEase_dom"/>
</dbReference>
<dbReference type="Gene3D" id="1.10.3090.10">
    <property type="entry name" value="cca-adding enzyme, domain 2"/>
    <property type="match status" value="1"/>
</dbReference>
<feature type="binding site" evidence="12">
    <location>
        <position position="148"/>
    </location>
    <ligand>
        <name>ATP</name>
        <dbReference type="ChEBI" id="CHEBI:30616"/>
    </ligand>
</feature>
<feature type="binding site" evidence="12">
    <location>
        <position position="145"/>
    </location>
    <ligand>
        <name>ATP</name>
        <dbReference type="ChEBI" id="CHEBI:30616"/>
    </ligand>
</feature>
<evidence type="ECO:0000256" key="2">
    <source>
        <dbReference type="ARBA" id="ARBA00022679"/>
    </source>
</evidence>
<dbReference type="InterPro" id="IPR002646">
    <property type="entry name" value="PolA_pol_head_dom"/>
</dbReference>
<comment type="cofactor">
    <cofactor evidence="12">
        <name>Mg(2+)</name>
        <dbReference type="ChEBI" id="CHEBI:18420"/>
    </cofactor>
    <text evidence="12">Magnesium is required for nucleotidyltransferase activity.</text>
</comment>
<feature type="binding site" evidence="12">
    <location>
        <position position="99"/>
    </location>
    <ligand>
        <name>ATP</name>
        <dbReference type="ChEBI" id="CHEBI:30616"/>
    </ligand>
</feature>
<keyword evidence="9 12" id="KW-0067">ATP-binding</keyword>
<dbReference type="InterPro" id="IPR043519">
    <property type="entry name" value="NT_sf"/>
</dbReference>
<dbReference type="PROSITE" id="PS51831">
    <property type="entry name" value="HD"/>
    <property type="match status" value="1"/>
</dbReference>
<dbReference type="NCBIfam" id="NF008137">
    <property type="entry name" value="PRK10885.1"/>
    <property type="match status" value="1"/>
</dbReference>
<comment type="catalytic activity">
    <reaction evidence="12">
        <text>a tRNA with a 3' CCA end + 2 CTP + ATP = a tRNA with a 3' CCACCA end + 3 diphosphate</text>
        <dbReference type="Rhea" id="RHEA:76235"/>
        <dbReference type="Rhea" id="RHEA-COMP:10468"/>
        <dbReference type="Rhea" id="RHEA-COMP:18655"/>
        <dbReference type="ChEBI" id="CHEBI:30616"/>
        <dbReference type="ChEBI" id="CHEBI:33019"/>
        <dbReference type="ChEBI" id="CHEBI:37563"/>
        <dbReference type="ChEBI" id="CHEBI:83071"/>
        <dbReference type="ChEBI" id="CHEBI:195187"/>
    </reaction>
</comment>
<feature type="binding site" evidence="12">
    <location>
        <position position="19"/>
    </location>
    <ligand>
        <name>ATP</name>
        <dbReference type="ChEBI" id="CHEBI:30616"/>
    </ligand>
</feature>
<dbReference type="GO" id="GO:0004810">
    <property type="term" value="F:CCA tRNA nucleotidyltransferase activity"/>
    <property type="evidence" value="ECO:0007669"/>
    <property type="project" value="UniProtKB-EC"/>
</dbReference>
<comment type="catalytic activity">
    <reaction evidence="12">
        <text>a tRNA precursor + 2 CTP + ATP = a tRNA with a 3' CCA end + 3 diphosphate</text>
        <dbReference type="Rhea" id="RHEA:14433"/>
        <dbReference type="Rhea" id="RHEA-COMP:10465"/>
        <dbReference type="Rhea" id="RHEA-COMP:10468"/>
        <dbReference type="ChEBI" id="CHEBI:30616"/>
        <dbReference type="ChEBI" id="CHEBI:33019"/>
        <dbReference type="ChEBI" id="CHEBI:37563"/>
        <dbReference type="ChEBI" id="CHEBI:74896"/>
        <dbReference type="ChEBI" id="CHEBI:83071"/>
        <dbReference type="EC" id="2.7.7.72"/>
    </reaction>
</comment>
<evidence type="ECO:0000313" key="14">
    <source>
        <dbReference type="EMBL" id="WNC67925.1"/>
    </source>
</evidence>
<dbReference type="HAMAP" id="MF_01262">
    <property type="entry name" value="CCA_bact_type2"/>
    <property type="match status" value="1"/>
</dbReference>
<feature type="binding site" evidence="12">
    <location>
        <position position="16"/>
    </location>
    <ligand>
        <name>ATP</name>
        <dbReference type="ChEBI" id="CHEBI:30616"/>
    </ligand>
</feature>
<evidence type="ECO:0000256" key="3">
    <source>
        <dbReference type="ARBA" id="ARBA00022694"/>
    </source>
</evidence>